<organism evidence="3 4">
    <name type="scientific">Tanacetum coccineum</name>
    <dbReference type="NCBI Taxonomy" id="301880"/>
    <lineage>
        <taxon>Eukaryota</taxon>
        <taxon>Viridiplantae</taxon>
        <taxon>Streptophyta</taxon>
        <taxon>Embryophyta</taxon>
        <taxon>Tracheophyta</taxon>
        <taxon>Spermatophyta</taxon>
        <taxon>Magnoliopsida</taxon>
        <taxon>eudicotyledons</taxon>
        <taxon>Gunneridae</taxon>
        <taxon>Pentapetalae</taxon>
        <taxon>asterids</taxon>
        <taxon>campanulids</taxon>
        <taxon>Asterales</taxon>
        <taxon>Asteraceae</taxon>
        <taxon>Asteroideae</taxon>
        <taxon>Anthemideae</taxon>
        <taxon>Anthemidinae</taxon>
        <taxon>Tanacetum</taxon>
    </lineage>
</organism>
<dbReference type="Pfam" id="PF00384">
    <property type="entry name" value="Molybdopterin"/>
    <property type="match status" value="1"/>
</dbReference>
<reference evidence="3" key="1">
    <citation type="journal article" date="2022" name="Int. J. Mol. Sci.">
        <title>Draft Genome of Tanacetum Coccineum: Genomic Comparison of Closely Related Tanacetum-Family Plants.</title>
        <authorList>
            <person name="Yamashiro T."/>
            <person name="Shiraishi A."/>
            <person name="Nakayama K."/>
            <person name="Satake H."/>
        </authorList>
    </citation>
    <scope>NUCLEOTIDE SEQUENCE</scope>
</reference>
<evidence type="ECO:0000313" key="3">
    <source>
        <dbReference type="EMBL" id="GJT06128.1"/>
    </source>
</evidence>
<reference evidence="3" key="2">
    <citation type="submission" date="2022-01" db="EMBL/GenBank/DDBJ databases">
        <authorList>
            <person name="Yamashiro T."/>
            <person name="Shiraishi A."/>
            <person name="Satake H."/>
            <person name="Nakayama K."/>
        </authorList>
    </citation>
    <scope>NUCLEOTIDE SEQUENCE</scope>
</reference>
<keyword evidence="4" id="KW-1185">Reference proteome</keyword>
<evidence type="ECO:0000259" key="2">
    <source>
        <dbReference type="Pfam" id="PF00384"/>
    </source>
</evidence>
<name>A0ABQ5AUT6_9ASTR</name>
<feature type="compositionally biased region" description="Acidic residues" evidence="1">
    <location>
        <begin position="136"/>
        <end position="145"/>
    </location>
</feature>
<evidence type="ECO:0000313" key="4">
    <source>
        <dbReference type="Proteomes" id="UP001151760"/>
    </source>
</evidence>
<evidence type="ECO:0000256" key="1">
    <source>
        <dbReference type="SAM" id="MobiDB-lite"/>
    </source>
</evidence>
<gene>
    <name evidence="3" type="ORF">Tco_0840590</name>
</gene>
<proteinExistence type="predicted"/>
<dbReference type="SUPFAM" id="SSF53706">
    <property type="entry name" value="Formate dehydrogenase/DMSO reductase, domains 1-3"/>
    <property type="match status" value="1"/>
</dbReference>
<accession>A0ABQ5AUT6</accession>
<dbReference type="InterPro" id="IPR006656">
    <property type="entry name" value="Mopterin_OxRdtase"/>
</dbReference>
<protein>
    <recommendedName>
        <fullName evidence="2">Molybdopterin oxidoreductase domain-containing protein</fullName>
    </recommendedName>
</protein>
<comment type="caution">
    <text evidence="3">The sequence shown here is derived from an EMBL/GenBank/DDBJ whole genome shotgun (WGS) entry which is preliminary data.</text>
</comment>
<dbReference type="EMBL" id="BQNB010012642">
    <property type="protein sequence ID" value="GJT06128.1"/>
    <property type="molecule type" value="Genomic_DNA"/>
</dbReference>
<dbReference type="Proteomes" id="UP001151760">
    <property type="component" value="Unassembled WGS sequence"/>
</dbReference>
<feature type="domain" description="Molybdopterin oxidoreductase" evidence="2">
    <location>
        <begin position="38"/>
        <end position="86"/>
    </location>
</feature>
<feature type="region of interest" description="Disordered" evidence="1">
    <location>
        <begin position="130"/>
        <end position="187"/>
    </location>
</feature>
<sequence>MEIPRASQDEFTKNQNVTEKDNLISKIGYEKLVESEKHVSWRDALVVVAEIIHQVKPEEIVGVAGKLSDAESMILLKDFLNILIGKGLCFLLVGTQPMVEAAMVNTRIRKCIGDGSYGYRGMMAEDSQKGSWKDYDVDEEEDEGENNVVMKKKIGRKSMASWGGEPRTSQKNEKSKKGTPWSEEEHM</sequence>